<dbReference type="Pfam" id="PF16244">
    <property type="entry name" value="DUF4901"/>
    <property type="match status" value="1"/>
</dbReference>
<gene>
    <name evidence="4" type="ORF">FPS98_25170</name>
</gene>
<evidence type="ECO:0000313" key="4">
    <source>
        <dbReference type="EMBL" id="QDS36973.1"/>
    </source>
</evidence>
<feature type="domain" description="YcdB/YcdC repeated" evidence="3">
    <location>
        <begin position="325"/>
        <end position="434"/>
    </location>
</feature>
<dbReference type="InterPro" id="IPR032599">
    <property type="entry name" value="YcdB/YcdC_rep_domain"/>
</dbReference>
<feature type="compositionally biased region" description="Basic and acidic residues" evidence="1">
    <location>
        <begin position="93"/>
        <end position="112"/>
    </location>
</feature>
<feature type="region of interest" description="Disordered" evidence="1">
    <location>
        <begin position="66"/>
        <end position="136"/>
    </location>
</feature>
<dbReference type="EMBL" id="CP042161">
    <property type="protein sequence ID" value="QDS36973.1"/>
    <property type="molecule type" value="Genomic_DNA"/>
</dbReference>
<evidence type="ECO:0000256" key="1">
    <source>
        <dbReference type="SAM" id="MobiDB-lite"/>
    </source>
</evidence>
<feature type="compositionally biased region" description="Polar residues" evidence="1">
    <location>
        <begin position="113"/>
        <end position="123"/>
    </location>
</feature>
<dbReference type="AlphaFoldDB" id="A0A517IDK6"/>
<dbReference type="RefSeq" id="WP_144618435.1">
    <property type="nucleotide sequence ID" value="NZ_CP042161.1"/>
</dbReference>
<evidence type="ECO:0000259" key="3">
    <source>
        <dbReference type="Pfam" id="PF16244"/>
    </source>
</evidence>
<accession>A0A517IDK6</accession>
<organism evidence="4 5">
    <name type="scientific">Brevibacillus brevis</name>
    <name type="common">Bacillus brevis</name>
    <dbReference type="NCBI Taxonomy" id="1393"/>
    <lineage>
        <taxon>Bacteria</taxon>
        <taxon>Bacillati</taxon>
        <taxon>Bacillota</taxon>
        <taxon>Bacilli</taxon>
        <taxon>Bacillales</taxon>
        <taxon>Paenibacillaceae</taxon>
        <taxon>Brevibacillus</taxon>
    </lineage>
</organism>
<proteinExistence type="predicted"/>
<name>A0A517IDK6_BREBE</name>
<evidence type="ECO:0000313" key="5">
    <source>
        <dbReference type="Proteomes" id="UP000317713"/>
    </source>
</evidence>
<keyword evidence="2" id="KW-0472">Membrane</keyword>
<keyword evidence="2" id="KW-0812">Transmembrane</keyword>
<keyword evidence="2" id="KW-1133">Transmembrane helix</keyword>
<evidence type="ECO:0000256" key="2">
    <source>
        <dbReference type="SAM" id="Phobius"/>
    </source>
</evidence>
<feature type="transmembrane region" description="Helical" evidence="2">
    <location>
        <begin position="21"/>
        <end position="41"/>
    </location>
</feature>
<sequence>MTYLQNDLQKRARKLRQQQKLLVLSKAGGVAAAAFLVFSLANMHNVGVEKPQTVSLPPAEVVELPKTEQPILPKQPVSKEPTVQKTNPPVKTAPKETSKARTEQVNKNKTNREPISQTPTGESQMRHPVSPPVSPPVRPPNIPAPVWTHFQKIAGGNVNQYQVHSSLSNEKTGQYYFTRMVNGIPYLDSGYLVQAQGEKTQSLALSGNKQLNTQLFTDPAKAIPMGQAQQAFADSVELAYVGNQSKLVYFPGLFGNINAIDGTVRKEEQKQLIPITPHGKQYVRDEKEAAAFLSKELQLPMNELAFQYDSSNNNGIRPQNITFYQWFSANRQKSVSMDVITDTGQIVSYNFHGAEESSKNTPDPKPTEAYIESASLFLQKFLDKSIQQLRVKDIIRNSSRSVITIQFQAMHHDIAIIDRTFEISIDLETEQVVSMDGDLTTSTDTLPEPVNVILRETAIERLLEEGPLELVYANNPGLSGANQPPQLIYTIIKKETTRTGIDANTGKKVIW</sequence>
<protein>
    <recommendedName>
        <fullName evidence="3">YcdB/YcdC repeated domain-containing protein</fullName>
    </recommendedName>
</protein>
<dbReference type="Proteomes" id="UP000317713">
    <property type="component" value="Chromosome"/>
</dbReference>
<reference evidence="4 5" key="1">
    <citation type="submission" date="2019-07" db="EMBL/GenBank/DDBJ databases">
        <title>Characterization of Brevibacillus brevis HK544, as a potential biocontrol agent.</title>
        <authorList>
            <person name="Kim H."/>
        </authorList>
    </citation>
    <scope>NUCLEOTIDE SEQUENCE [LARGE SCALE GENOMIC DNA]</scope>
    <source>
        <strain evidence="4 5">HK544</strain>
    </source>
</reference>